<evidence type="ECO:0000313" key="3">
    <source>
        <dbReference type="Proteomes" id="UP000077115"/>
    </source>
</evidence>
<gene>
    <name evidence="2" type="ORF">BDEG_26881</name>
</gene>
<evidence type="ECO:0000256" key="1">
    <source>
        <dbReference type="SAM" id="MobiDB-lite"/>
    </source>
</evidence>
<dbReference type="EMBL" id="DS022310">
    <property type="protein sequence ID" value="OAJ43528.1"/>
    <property type="molecule type" value="Genomic_DNA"/>
</dbReference>
<evidence type="ECO:0000313" key="2">
    <source>
        <dbReference type="EMBL" id="OAJ43528.1"/>
    </source>
</evidence>
<dbReference type="AlphaFoldDB" id="A0A177WTT5"/>
<dbReference type="VEuPathDB" id="FungiDB:BDEG_26881"/>
<reference evidence="2 3" key="2">
    <citation type="submission" date="2016-05" db="EMBL/GenBank/DDBJ databases">
        <title>Lineage-specific infection strategies underlie the spectrum of fungal disease in amphibians.</title>
        <authorList>
            <person name="Cuomo C.A."/>
            <person name="Farrer R.A."/>
            <person name="James T."/>
            <person name="Longcore J."/>
            <person name="Birren B."/>
        </authorList>
    </citation>
    <scope>NUCLEOTIDE SEQUENCE [LARGE SCALE GENOMIC DNA]</scope>
    <source>
        <strain evidence="2 3">JEL423</strain>
    </source>
</reference>
<proteinExistence type="predicted"/>
<name>A0A177WTT5_BATDL</name>
<feature type="compositionally biased region" description="Basic and acidic residues" evidence="1">
    <location>
        <begin position="204"/>
        <end position="226"/>
    </location>
</feature>
<accession>A0A177WTT5</accession>
<dbReference type="Proteomes" id="UP000077115">
    <property type="component" value="Unassembled WGS sequence"/>
</dbReference>
<sequence>MSYNKKRTFLAMADMDVDDGLSLDSNHTLDRSNSVSKPSIDTRCYTTKTNLIDNASYRRLDRLDSQDTVLLEKLGKLSVAHSSSIPHANIQTNLVLDKLKHMAVNEIEHDSVITLTQHSPICDPGRNSKSVHHSDTPGLDLNPRKKIALLNDLQDTLSKLTLASFPSHHAPDSPLFGSADYLLECSHELEHPVRQSPPNTLLKQRKDSPPSSHKKPDVQRHKSNGKDAASEFILNSILEDDESGRETDLEDNDHTTTGQVMFRGIPKVLLTRSWQELDAGQGMRFNPAHAQLVLFRPNIRFDPSAGIRLKVPSPNRSGYNSTIRNSDSRTHRRVLSPIRRLSQSTTTTGDISMDIA</sequence>
<feature type="region of interest" description="Disordered" evidence="1">
    <location>
        <begin position="118"/>
        <end position="142"/>
    </location>
</feature>
<protein>
    <submittedName>
        <fullName evidence="2">Uncharacterized protein</fullName>
    </submittedName>
</protein>
<reference evidence="2 3" key="1">
    <citation type="submission" date="2006-10" db="EMBL/GenBank/DDBJ databases">
        <title>The Genome Sequence of Batrachochytrium dendrobatidis JEL423.</title>
        <authorList>
            <consortium name="The Broad Institute Genome Sequencing Platform"/>
            <person name="Birren B."/>
            <person name="Lander E."/>
            <person name="Galagan J."/>
            <person name="Cuomo C."/>
            <person name="Devon K."/>
            <person name="Jaffe D."/>
            <person name="Butler J."/>
            <person name="Alvarez P."/>
            <person name="Gnerre S."/>
            <person name="Grabherr M."/>
            <person name="Kleber M."/>
            <person name="Mauceli E."/>
            <person name="Brockman W."/>
            <person name="Young S."/>
            <person name="LaButti K."/>
            <person name="Sykes S."/>
            <person name="DeCaprio D."/>
            <person name="Crawford M."/>
            <person name="Koehrsen M."/>
            <person name="Engels R."/>
            <person name="Montgomery P."/>
            <person name="Pearson M."/>
            <person name="Howarth C."/>
            <person name="Larson L."/>
            <person name="White J."/>
            <person name="O'Leary S."/>
            <person name="Kodira C."/>
            <person name="Zeng Q."/>
            <person name="Yandava C."/>
            <person name="Alvarado L."/>
            <person name="Longcore J."/>
            <person name="James T."/>
        </authorList>
    </citation>
    <scope>NUCLEOTIDE SEQUENCE [LARGE SCALE GENOMIC DNA]</scope>
    <source>
        <strain evidence="2 3">JEL423</strain>
    </source>
</reference>
<feature type="region of interest" description="Disordered" evidence="1">
    <location>
        <begin position="192"/>
        <end position="226"/>
    </location>
</feature>
<organism evidence="2 3">
    <name type="scientific">Batrachochytrium dendrobatidis (strain JEL423)</name>
    <dbReference type="NCBI Taxonomy" id="403673"/>
    <lineage>
        <taxon>Eukaryota</taxon>
        <taxon>Fungi</taxon>
        <taxon>Fungi incertae sedis</taxon>
        <taxon>Chytridiomycota</taxon>
        <taxon>Chytridiomycota incertae sedis</taxon>
        <taxon>Chytridiomycetes</taxon>
        <taxon>Rhizophydiales</taxon>
        <taxon>Rhizophydiales incertae sedis</taxon>
        <taxon>Batrachochytrium</taxon>
    </lineage>
</organism>